<dbReference type="AlphaFoldDB" id="A0A7J6F0D9"/>
<dbReference type="Proteomes" id="UP000583929">
    <property type="component" value="Unassembled WGS sequence"/>
</dbReference>
<organism evidence="1 2">
    <name type="scientific">Cannabis sativa</name>
    <name type="common">Hemp</name>
    <name type="synonym">Marijuana</name>
    <dbReference type="NCBI Taxonomy" id="3483"/>
    <lineage>
        <taxon>Eukaryota</taxon>
        <taxon>Viridiplantae</taxon>
        <taxon>Streptophyta</taxon>
        <taxon>Embryophyta</taxon>
        <taxon>Tracheophyta</taxon>
        <taxon>Spermatophyta</taxon>
        <taxon>Magnoliopsida</taxon>
        <taxon>eudicotyledons</taxon>
        <taxon>Gunneridae</taxon>
        <taxon>Pentapetalae</taxon>
        <taxon>rosids</taxon>
        <taxon>fabids</taxon>
        <taxon>Rosales</taxon>
        <taxon>Cannabaceae</taxon>
        <taxon>Cannabis</taxon>
    </lineage>
</organism>
<sequence length="73" mass="8330">MTDVDIASNSHWQKILDTLQPSKSVAEIDTHDIEGKEMVSVLELTIQNPGKVMEKYTFDDGFVTKKVFGRRNF</sequence>
<protein>
    <submittedName>
        <fullName evidence="1">Uncharacterized protein</fullName>
    </submittedName>
</protein>
<gene>
    <name evidence="1" type="ORF">G4B88_015431</name>
</gene>
<reference evidence="1 2" key="1">
    <citation type="journal article" date="2020" name="bioRxiv">
        <title>Sequence and annotation of 42 cannabis genomes reveals extensive copy number variation in cannabinoid synthesis and pathogen resistance genes.</title>
        <authorList>
            <person name="Mckernan K.J."/>
            <person name="Helbert Y."/>
            <person name="Kane L.T."/>
            <person name="Ebling H."/>
            <person name="Zhang L."/>
            <person name="Liu B."/>
            <person name="Eaton Z."/>
            <person name="Mclaughlin S."/>
            <person name="Kingan S."/>
            <person name="Baybayan P."/>
            <person name="Concepcion G."/>
            <person name="Jordan M."/>
            <person name="Riva A."/>
            <person name="Barbazuk W."/>
            <person name="Harkins T."/>
        </authorList>
    </citation>
    <scope>NUCLEOTIDE SEQUENCE [LARGE SCALE GENOMIC DNA]</scope>
    <source>
        <strain evidence="2">cv. Jamaican Lion 4</strain>
        <tissue evidence="1">Leaf</tissue>
    </source>
</reference>
<evidence type="ECO:0000313" key="2">
    <source>
        <dbReference type="Proteomes" id="UP000583929"/>
    </source>
</evidence>
<name>A0A7J6F0D9_CANSA</name>
<evidence type="ECO:0000313" key="1">
    <source>
        <dbReference type="EMBL" id="KAF4364066.1"/>
    </source>
</evidence>
<comment type="caution">
    <text evidence="1">The sequence shown here is derived from an EMBL/GenBank/DDBJ whole genome shotgun (WGS) entry which is preliminary data.</text>
</comment>
<proteinExistence type="predicted"/>
<accession>A0A7J6F0D9</accession>
<dbReference type="EMBL" id="JAATIQ010000288">
    <property type="protein sequence ID" value="KAF4364066.1"/>
    <property type="molecule type" value="Genomic_DNA"/>
</dbReference>
<keyword evidence="2" id="KW-1185">Reference proteome</keyword>